<protein>
    <submittedName>
        <fullName evidence="1">Uncharacterized protein</fullName>
    </submittedName>
</protein>
<reference evidence="1" key="1">
    <citation type="submission" date="2022-10" db="EMBL/GenBank/DDBJ databases">
        <title>The WGS of Solirubrobacter ginsenosidimutans DSM 21036.</title>
        <authorList>
            <person name="Jiang Z."/>
        </authorList>
    </citation>
    <scope>NUCLEOTIDE SEQUENCE</scope>
    <source>
        <strain evidence="1">DSM 21036</strain>
    </source>
</reference>
<dbReference type="EMBL" id="JAPDOD010000017">
    <property type="protein sequence ID" value="MDA0162343.1"/>
    <property type="molecule type" value="Genomic_DNA"/>
</dbReference>
<dbReference type="Proteomes" id="UP001149140">
    <property type="component" value="Unassembled WGS sequence"/>
</dbReference>
<comment type="caution">
    <text evidence="1">The sequence shown here is derived from an EMBL/GenBank/DDBJ whole genome shotgun (WGS) entry which is preliminary data.</text>
</comment>
<sequence length="210" mass="22556">MNFEVDQAVPAACFDPGDVPSGRSDWLPLIATGTDAAGRWVEVTLHVTSGYLGELEIWTGKEGEVAEPVVDSLELEERVSARMSQAIARALIERLEPELPAGIALEPTWLGGIDVRRAGLPAESASGFGGIAATAQSLLSSVGWKLDEHTDYTWLPCAHPDVECACADGGAALEGDELRLWFGEAERPTRTFAPVSRDELTRLATLWSEP</sequence>
<dbReference type="RefSeq" id="WP_270041581.1">
    <property type="nucleotide sequence ID" value="NZ_JAPDOD010000017.1"/>
</dbReference>
<dbReference type="AlphaFoldDB" id="A0A9X3S648"/>
<proteinExistence type="predicted"/>
<gene>
    <name evidence="1" type="ORF">OM076_18875</name>
</gene>
<evidence type="ECO:0000313" key="1">
    <source>
        <dbReference type="EMBL" id="MDA0162343.1"/>
    </source>
</evidence>
<name>A0A9X3S648_9ACTN</name>
<evidence type="ECO:0000313" key="2">
    <source>
        <dbReference type="Proteomes" id="UP001149140"/>
    </source>
</evidence>
<keyword evidence="2" id="KW-1185">Reference proteome</keyword>
<accession>A0A9X3S648</accession>
<organism evidence="1 2">
    <name type="scientific">Solirubrobacter ginsenosidimutans</name>
    <dbReference type="NCBI Taxonomy" id="490573"/>
    <lineage>
        <taxon>Bacteria</taxon>
        <taxon>Bacillati</taxon>
        <taxon>Actinomycetota</taxon>
        <taxon>Thermoleophilia</taxon>
        <taxon>Solirubrobacterales</taxon>
        <taxon>Solirubrobacteraceae</taxon>
        <taxon>Solirubrobacter</taxon>
    </lineage>
</organism>